<evidence type="ECO:0000256" key="2">
    <source>
        <dbReference type="ARBA" id="ARBA00022723"/>
    </source>
</evidence>
<dbReference type="GO" id="GO:0004559">
    <property type="term" value="F:alpha-mannosidase activity"/>
    <property type="evidence" value="ECO:0007669"/>
    <property type="project" value="InterPro"/>
</dbReference>
<dbReference type="GO" id="GO:0046872">
    <property type="term" value="F:metal ion binding"/>
    <property type="evidence" value="ECO:0007669"/>
    <property type="project" value="UniProtKB-KW"/>
</dbReference>
<dbReference type="SUPFAM" id="SSF88688">
    <property type="entry name" value="Families 57/38 glycoside transferase middle domain"/>
    <property type="match status" value="1"/>
</dbReference>
<evidence type="ECO:0000256" key="3">
    <source>
        <dbReference type="ARBA" id="ARBA00022801"/>
    </source>
</evidence>
<dbReference type="STRING" id="203124.Tery_3192"/>
<dbReference type="Gene3D" id="2.60.40.2220">
    <property type="match status" value="1"/>
</dbReference>
<dbReference type="OrthoDB" id="9772207at2"/>
<evidence type="ECO:0000259" key="5">
    <source>
        <dbReference type="SMART" id="SM00872"/>
    </source>
</evidence>
<keyword evidence="3 6" id="KW-0378">Hydrolase</keyword>
<dbReference type="HOGENOM" id="CLU_003442_1_2_3"/>
<dbReference type="CAZy" id="GH38">
    <property type="family name" value="Glycoside Hydrolase Family 38"/>
</dbReference>
<dbReference type="Pfam" id="PF09261">
    <property type="entry name" value="Alpha-mann_mid"/>
    <property type="match status" value="1"/>
</dbReference>
<feature type="domain" description="Glycoside hydrolase family 38 central" evidence="5">
    <location>
        <begin position="497"/>
        <end position="575"/>
    </location>
</feature>
<dbReference type="InterPro" id="IPR037094">
    <property type="entry name" value="Glyco_hydro_38_cen_sf"/>
</dbReference>
<dbReference type="Gene3D" id="1.20.1270.50">
    <property type="entry name" value="Glycoside hydrolase family 38, central domain"/>
    <property type="match status" value="1"/>
</dbReference>
<organism evidence="6">
    <name type="scientific">Trichodesmium erythraeum (strain IMS101)</name>
    <dbReference type="NCBI Taxonomy" id="203124"/>
    <lineage>
        <taxon>Bacteria</taxon>
        <taxon>Bacillati</taxon>
        <taxon>Cyanobacteriota</taxon>
        <taxon>Cyanophyceae</taxon>
        <taxon>Oscillatoriophycideae</taxon>
        <taxon>Oscillatoriales</taxon>
        <taxon>Microcoleaceae</taxon>
        <taxon>Trichodesmium</taxon>
    </lineage>
</organism>
<proteinExistence type="inferred from homology"/>
<protein>
    <submittedName>
        <fullName evidence="6">Glycosyl hydrolases 38-like</fullName>
    </submittedName>
</protein>
<dbReference type="RefSeq" id="WP_011612661.1">
    <property type="nucleotide sequence ID" value="NC_008312.1"/>
</dbReference>
<keyword evidence="4" id="KW-0326">Glycosidase</keyword>
<dbReference type="SUPFAM" id="SSF88713">
    <property type="entry name" value="Glycoside hydrolase/deacetylase"/>
    <property type="match status" value="1"/>
</dbReference>
<gene>
    <name evidence="6" type="ordered locus">Tery_3192</name>
</gene>
<dbReference type="KEGG" id="ter:Tery_3192"/>
<dbReference type="GO" id="GO:0009313">
    <property type="term" value="P:oligosaccharide catabolic process"/>
    <property type="evidence" value="ECO:0007669"/>
    <property type="project" value="TreeGrafter"/>
</dbReference>
<accession>Q10ZK8</accession>
<dbReference type="SMART" id="SM00872">
    <property type="entry name" value="Alpha-mann_mid"/>
    <property type="match status" value="1"/>
</dbReference>
<dbReference type="InterPro" id="IPR011013">
    <property type="entry name" value="Gal_mutarotase_sf_dom"/>
</dbReference>
<dbReference type="InterPro" id="IPR011330">
    <property type="entry name" value="Glyco_hydro/deAcase_b/a-brl"/>
</dbReference>
<dbReference type="GO" id="GO:0006013">
    <property type="term" value="P:mannose metabolic process"/>
    <property type="evidence" value="ECO:0007669"/>
    <property type="project" value="InterPro"/>
</dbReference>
<evidence type="ECO:0000256" key="1">
    <source>
        <dbReference type="ARBA" id="ARBA00009792"/>
    </source>
</evidence>
<dbReference type="EMBL" id="CP000393">
    <property type="protein sequence ID" value="ABG52316.1"/>
    <property type="molecule type" value="Genomic_DNA"/>
</dbReference>
<dbReference type="FunFam" id="1.20.1270.50:FF:000004">
    <property type="entry name" value="alpha-mannosidase 2C1 isoform X1"/>
    <property type="match status" value="1"/>
</dbReference>
<dbReference type="InterPro" id="IPR011682">
    <property type="entry name" value="Glyco_hydro_38_C"/>
</dbReference>
<evidence type="ECO:0000256" key="4">
    <source>
        <dbReference type="ARBA" id="ARBA00023295"/>
    </source>
</evidence>
<dbReference type="Pfam" id="PF17677">
    <property type="entry name" value="Glyco_hydro38C2"/>
    <property type="match status" value="1"/>
</dbReference>
<dbReference type="InterPro" id="IPR000602">
    <property type="entry name" value="Glyco_hydro_38_N"/>
</dbReference>
<dbReference type="CDD" id="cd10789">
    <property type="entry name" value="GH38N_AMII_ER_cytosolic"/>
    <property type="match status" value="1"/>
</dbReference>
<reference evidence="6" key="1">
    <citation type="submission" date="2006-06" db="EMBL/GenBank/DDBJ databases">
        <title>Complete sequence of Trichodesmium erythraeum IMS101.</title>
        <authorList>
            <consortium name="US DOE Joint Genome Institute"/>
            <person name="Copeland A."/>
            <person name="Lucas S."/>
            <person name="Lapidus A."/>
            <person name="Barry K."/>
            <person name="Detter J.C."/>
            <person name="Glavina del Rio T."/>
            <person name="Hammon N."/>
            <person name="Israni S."/>
            <person name="Dalin E."/>
            <person name="Tice H."/>
            <person name="Pitluck S."/>
            <person name="Kiss H."/>
            <person name="Munk A.C."/>
            <person name="Brettin T."/>
            <person name="Bruce D."/>
            <person name="Han C."/>
            <person name="Tapia R."/>
            <person name="Gilna P."/>
            <person name="Schmutz J."/>
            <person name="Larimer F."/>
            <person name="Land M."/>
            <person name="Hauser L."/>
            <person name="Kyrpides N."/>
            <person name="Kim E."/>
            <person name="Richardson P."/>
        </authorList>
    </citation>
    <scope>NUCLEOTIDE SEQUENCE [LARGE SCALE GENOMIC DNA]</scope>
    <source>
        <strain evidence="6">IMS101</strain>
    </source>
</reference>
<dbReference type="InterPro" id="IPR015341">
    <property type="entry name" value="Glyco_hydro_38_cen"/>
</dbReference>
<dbReference type="GO" id="GO:0030246">
    <property type="term" value="F:carbohydrate binding"/>
    <property type="evidence" value="ECO:0007669"/>
    <property type="project" value="InterPro"/>
</dbReference>
<dbReference type="InterPro" id="IPR041147">
    <property type="entry name" value="GH38_C"/>
</dbReference>
<dbReference type="Pfam" id="PF07748">
    <property type="entry name" value="Glyco_hydro_38C"/>
    <property type="match status" value="1"/>
</dbReference>
<dbReference type="InterPro" id="IPR028995">
    <property type="entry name" value="Glyco_hydro_57/38_cen_sf"/>
</dbReference>
<dbReference type="eggNOG" id="COG0383">
    <property type="taxonomic scope" value="Bacteria"/>
</dbReference>
<dbReference type="SUPFAM" id="SSF74650">
    <property type="entry name" value="Galactose mutarotase-like"/>
    <property type="match status" value="1"/>
</dbReference>
<evidence type="ECO:0000313" key="6">
    <source>
        <dbReference type="EMBL" id="ABG52316.1"/>
    </source>
</evidence>
<keyword evidence="2" id="KW-0479">Metal-binding</keyword>
<dbReference type="PANTHER" id="PTHR46017">
    <property type="entry name" value="ALPHA-MANNOSIDASE 2C1"/>
    <property type="match status" value="1"/>
</dbReference>
<dbReference type="PANTHER" id="PTHR46017:SF1">
    <property type="entry name" value="ALPHA-MANNOSIDASE 2C1"/>
    <property type="match status" value="1"/>
</dbReference>
<sequence>MKFSITEISTTIEQLRKLTQLDIQNKWRSCQEDIPITAVKNLDTWQLATTNEKKQIAWEKGKQILWLGQKLIIPPNLNGYLLTDLSLRLGLVWWAEYVEIYVNGKLVQTGDLFDYSSRILLSQKVVVGKTFIIAIKLVSPAHDRGALVKSWFVYENLNNYQLDPGFMADRLEILLEYLTKFESKIDLKLERIKKSISLIDLQAVGKKEKFERSLLNLHSEITKISESYINSLKLKLLGHAHLDLAWLWDVEETWEAAQRTFTSVLNLQQDFPELIFCHSTPALYEWIEQNRPDLFNKIKRQIELGKWEVTAGLWVEPELNTVGGESIIRQVLYGQRYVWEKFGKFSSVAWLPDTFGFCWQLPQILQGGNIKYFATQKLRWNDLTEFPFEIFWWEAPDKSRIFSFMLPPIGENIEPVKMAKYAYEWQLKTGEKNVFWLPGVGDHGGGPTRDMLEISRRWQKSGFFPVLEFSTAENFFAELVEKNSGIFPVWQDELYLEFHRGCYTTHADQKRRNRRCENLLYQAELFAVFASIMTGAFYRKNDLEMAWKLVLFNQFHDILPGSAIPEAYVNVNQNWSEAERLGKEILAEAMGKVAADVNVSPPFPLDTFADGMIYPIIVFNSLNWQRSELVSVPGKKNIEGAGNREKGEVFELTPNSQHLTFLQGREDDWQVYDDAGQILTSQISDNSLLFLASDIPGVGYRLFWLCSRFSDLNKKSYIGKYIAHHTGTIAKKIENVNTVSLEIEKWVLENNLLRVKVEATTGNLESIFDKINQREVLRKPEGNKLKVFRDEGQYWDAWNIDPNYQQHPLSSAKLIDIFWIEQGKLKSSLRIIRKIGNSQFCQDYILEIGSQLLKIKNWVNWQEKHTLVKAAFPINIEADFTTYEIPCGAIKRTTKPQTEREKAKWEVPALNWADISKDNYGVSLLNDCKYGYDAKPDELRLTLLRGSTWPDSKADVGIHEFTYAIYPHIGSWENAGTVQRGYELNMPLMVQIMPLIREEKSHGKLPQVYRFLGWEAENLILMMLKRSEDNQSWVFRCYECLGKEVKLNLESDAGLRIKKVVNLLEQDVSEPNVNLENNNYNILAWKIVSFSLDIL</sequence>
<dbReference type="InterPro" id="IPR027291">
    <property type="entry name" value="Glyco_hydro_38_N_sf"/>
</dbReference>
<dbReference type="Pfam" id="PF01074">
    <property type="entry name" value="Glyco_hydro_38N"/>
    <property type="match status" value="1"/>
</dbReference>
<name>Q10ZK8_TRIEI</name>
<dbReference type="AlphaFoldDB" id="Q10ZK8"/>
<dbReference type="Gene3D" id="3.20.110.10">
    <property type="entry name" value="Glycoside hydrolase 38, N terminal domain"/>
    <property type="match status" value="1"/>
</dbReference>
<comment type="similarity">
    <text evidence="1">Belongs to the glycosyl hydrolase 38 family.</text>
</comment>
<dbReference type="Gene3D" id="2.70.98.30">
    <property type="entry name" value="Golgi alpha-mannosidase II, domain 4"/>
    <property type="match status" value="1"/>
</dbReference>